<feature type="transmembrane region" description="Helical" evidence="8">
    <location>
        <begin position="379"/>
        <end position="397"/>
    </location>
</feature>
<dbReference type="GO" id="GO:0005524">
    <property type="term" value="F:ATP binding"/>
    <property type="evidence" value="ECO:0007669"/>
    <property type="project" value="UniProtKB-KW"/>
</dbReference>
<name>A0AAV4G664_9GAST</name>
<dbReference type="InterPro" id="IPR047348">
    <property type="entry name" value="XRCC3-like_C"/>
</dbReference>
<evidence type="ECO:0000256" key="6">
    <source>
        <dbReference type="ARBA" id="ARBA00023242"/>
    </source>
</evidence>
<feature type="compositionally biased region" description="Basic and acidic residues" evidence="7">
    <location>
        <begin position="1"/>
        <end position="11"/>
    </location>
</feature>
<reference evidence="10 11" key="1">
    <citation type="journal article" date="2021" name="Elife">
        <title>Chloroplast acquisition without the gene transfer in kleptoplastic sea slugs, Plakobranchus ocellatus.</title>
        <authorList>
            <person name="Maeda T."/>
            <person name="Takahashi S."/>
            <person name="Yoshida T."/>
            <person name="Shimamura S."/>
            <person name="Takaki Y."/>
            <person name="Nagai Y."/>
            <person name="Toyoda A."/>
            <person name="Suzuki Y."/>
            <person name="Arimoto A."/>
            <person name="Ishii H."/>
            <person name="Satoh N."/>
            <person name="Nishiyama T."/>
            <person name="Hasebe M."/>
            <person name="Maruyama T."/>
            <person name="Minagawa J."/>
            <person name="Obokata J."/>
            <person name="Shigenobu S."/>
        </authorList>
    </citation>
    <scope>NUCLEOTIDE SEQUENCE [LARGE SCALE GENOMIC DNA]</scope>
</reference>
<evidence type="ECO:0000256" key="1">
    <source>
        <dbReference type="ARBA" id="ARBA00004123"/>
    </source>
</evidence>
<dbReference type="InterPro" id="IPR013632">
    <property type="entry name" value="Rad51_C"/>
</dbReference>
<keyword evidence="11" id="KW-1185">Reference proteome</keyword>
<feature type="region of interest" description="Disordered" evidence="7">
    <location>
        <begin position="1"/>
        <end position="30"/>
    </location>
</feature>
<dbReference type="Pfam" id="PF08423">
    <property type="entry name" value="Rad51"/>
    <property type="match status" value="1"/>
</dbReference>
<dbReference type="GO" id="GO:0005657">
    <property type="term" value="C:replication fork"/>
    <property type="evidence" value="ECO:0007669"/>
    <property type="project" value="TreeGrafter"/>
</dbReference>
<dbReference type="InterPro" id="IPR027417">
    <property type="entry name" value="P-loop_NTPase"/>
</dbReference>
<dbReference type="GO" id="GO:0090656">
    <property type="term" value="P:t-circle formation"/>
    <property type="evidence" value="ECO:0007669"/>
    <property type="project" value="TreeGrafter"/>
</dbReference>
<gene>
    <name evidence="10" type="ORF">ElyMa_005916400</name>
</gene>
<comment type="subcellular location">
    <subcellularLocation>
        <location evidence="1">Nucleus</location>
    </subcellularLocation>
</comment>
<dbReference type="Proteomes" id="UP000762676">
    <property type="component" value="Unassembled WGS sequence"/>
</dbReference>
<protein>
    <submittedName>
        <fullName evidence="10">DNA repair protein XRCC3</fullName>
    </submittedName>
</protein>
<proteinExistence type="predicted"/>
<organism evidence="10 11">
    <name type="scientific">Elysia marginata</name>
    <dbReference type="NCBI Taxonomy" id="1093978"/>
    <lineage>
        <taxon>Eukaryota</taxon>
        <taxon>Metazoa</taxon>
        <taxon>Spiralia</taxon>
        <taxon>Lophotrochozoa</taxon>
        <taxon>Mollusca</taxon>
        <taxon>Gastropoda</taxon>
        <taxon>Heterobranchia</taxon>
        <taxon>Euthyneura</taxon>
        <taxon>Panpulmonata</taxon>
        <taxon>Sacoglossa</taxon>
        <taxon>Placobranchoidea</taxon>
        <taxon>Plakobranchidae</taxon>
        <taxon>Elysia</taxon>
    </lineage>
</organism>
<dbReference type="GO" id="GO:0071140">
    <property type="term" value="P:resolution of mitotic recombination intermediates"/>
    <property type="evidence" value="ECO:0007669"/>
    <property type="project" value="TreeGrafter"/>
</dbReference>
<evidence type="ECO:0000256" key="2">
    <source>
        <dbReference type="ARBA" id="ARBA00022741"/>
    </source>
</evidence>
<dbReference type="SUPFAM" id="SSF52540">
    <property type="entry name" value="P-loop containing nucleoside triphosphate hydrolases"/>
    <property type="match status" value="1"/>
</dbReference>
<keyword evidence="5" id="KW-0234">DNA repair</keyword>
<dbReference type="PANTHER" id="PTHR46487:SF1">
    <property type="entry name" value="DNA REPAIR PROTEIN XRCC3"/>
    <property type="match status" value="1"/>
</dbReference>
<feature type="domain" description="RecA family profile 1" evidence="9">
    <location>
        <begin position="100"/>
        <end position="270"/>
    </location>
</feature>
<dbReference type="EMBL" id="BMAT01011867">
    <property type="protein sequence ID" value="GFR81087.1"/>
    <property type="molecule type" value="Genomic_DNA"/>
</dbReference>
<comment type="caution">
    <text evidence="10">The sequence shown here is derived from an EMBL/GenBank/DDBJ whole genome shotgun (WGS) entry which is preliminary data.</text>
</comment>
<keyword evidence="6" id="KW-0539">Nucleus</keyword>
<feature type="transmembrane region" description="Helical" evidence="8">
    <location>
        <begin position="354"/>
        <end position="373"/>
    </location>
</feature>
<dbReference type="CDD" id="cd19491">
    <property type="entry name" value="XRCC3"/>
    <property type="match status" value="1"/>
</dbReference>
<evidence type="ECO:0000256" key="4">
    <source>
        <dbReference type="ARBA" id="ARBA00022840"/>
    </source>
</evidence>
<accession>A0AAV4G664</accession>
<sequence>MDENRNNKDDSNANLSVTPEAGSSKSKVDSFDAGSRIKGVLRKAKYSDSKQLLVLSDPDLANLSGLTHQEALLLKQHVAKQLIPQVPLNAYQLLEDESLQHWRLSTSCPLIDRILKGGVLSRMITEISGESACGKTQLCLQLCLSVQLHPKHAGGAVYICTEDVFPSRRLQQLIKFFTRKKRGHKFGDNIFIEHIADFESLDVCVERRLPALLARGVIKLVVIDSVAALFRCHYTGSQMMERARHLSQFASVLHQLANQHNIPIVCVNQVSASIDGPGPNSVTPALGLTWANQITCRIMMNRLPPSQLWESPQPTQENPAESTNGLHLPTQRELCIVFAPHLAPAKLKVYIDDAVAVVVVAVVVVVVVLLLVAVVVVGVVVVVLVVVSVEVVVVVVVL</sequence>
<evidence type="ECO:0000256" key="7">
    <source>
        <dbReference type="SAM" id="MobiDB-lite"/>
    </source>
</evidence>
<keyword evidence="8" id="KW-1133">Transmembrane helix</keyword>
<dbReference type="GO" id="GO:0140664">
    <property type="term" value="F:ATP-dependent DNA damage sensor activity"/>
    <property type="evidence" value="ECO:0007669"/>
    <property type="project" value="InterPro"/>
</dbReference>
<dbReference type="AlphaFoldDB" id="A0AAV4G664"/>
<evidence type="ECO:0000256" key="8">
    <source>
        <dbReference type="SAM" id="Phobius"/>
    </source>
</evidence>
<dbReference type="GO" id="GO:0000400">
    <property type="term" value="F:four-way junction DNA binding"/>
    <property type="evidence" value="ECO:0007669"/>
    <property type="project" value="TreeGrafter"/>
</dbReference>
<evidence type="ECO:0000256" key="3">
    <source>
        <dbReference type="ARBA" id="ARBA00022763"/>
    </source>
</evidence>
<keyword evidence="3" id="KW-0227">DNA damage</keyword>
<keyword evidence="8" id="KW-0472">Membrane</keyword>
<dbReference type="GO" id="GO:0000722">
    <property type="term" value="P:telomere maintenance via recombination"/>
    <property type="evidence" value="ECO:0007669"/>
    <property type="project" value="TreeGrafter"/>
</dbReference>
<evidence type="ECO:0000259" key="9">
    <source>
        <dbReference type="PROSITE" id="PS50162"/>
    </source>
</evidence>
<keyword evidence="8" id="KW-0812">Transmembrane</keyword>
<dbReference type="PANTHER" id="PTHR46487">
    <property type="entry name" value="DNA REPAIR PROTEIN XRCC3"/>
    <property type="match status" value="1"/>
</dbReference>
<dbReference type="InterPro" id="IPR020588">
    <property type="entry name" value="RecA_ATP-bd"/>
</dbReference>
<dbReference type="PROSITE" id="PS50162">
    <property type="entry name" value="RECA_2"/>
    <property type="match status" value="1"/>
</dbReference>
<dbReference type="Gene3D" id="3.40.50.300">
    <property type="entry name" value="P-loop containing nucleotide triphosphate hydrolases"/>
    <property type="match status" value="1"/>
</dbReference>
<evidence type="ECO:0000313" key="10">
    <source>
        <dbReference type="EMBL" id="GFR81087.1"/>
    </source>
</evidence>
<dbReference type="GO" id="GO:0033065">
    <property type="term" value="C:Rad51C-XRCC3 complex"/>
    <property type="evidence" value="ECO:0007669"/>
    <property type="project" value="TreeGrafter"/>
</dbReference>
<keyword evidence="2" id="KW-0547">Nucleotide-binding</keyword>
<feature type="compositionally biased region" description="Polar residues" evidence="7">
    <location>
        <begin position="12"/>
        <end position="25"/>
    </location>
</feature>
<keyword evidence="4" id="KW-0067">ATP-binding</keyword>
<dbReference type="GO" id="GO:0045003">
    <property type="term" value="P:double-strand break repair via synthesis-dependent strand annealing"/>
    <property type="evidence" value="ECO:0007669"/>
    <property type="project" value="TreeGrafter"/>
</dbReference>
<evidence type="ECO:0000313" key="11">
    <source>
        <dbReference type="Proteomes" id="UP000762676"/>
    </source>
</evidence>
<evidence type="ECO:0000256" key="5">
    <source>
        <dbReference type="ARBA" id="ARBA00023204"/>
    </source>
</evidence>